<organism evidence="1 2">
    <name type="scientific">candidate division TA06 bacterium</name>
    <dbReference type="NCBI Taxonomy" id="2250710"/>
    <lineage>
        <taxon>Bacteria</taxon>
        <taxon>Bacteria division TA06</taxon>
    </lineage>
</organism>
<dbReference type="EMBL" id="SOJN01000063">
    <property type="protein sequence ID" value="TET46221.1"/>
    <property type="molecule type" value="Genomic_DNA"/>
</dbReference>
<evidence type="ECO:0000313" key="2">
    <source>
        <dbReference type="Proteomes" id="UP000315525"/>
    </source>
</evidence>
<comment type="caution">
    <text evidence="1">The sequence shown here is derived from an EMBL/GenBank/DDBJ whole genome shotgun (WGS) entry which is preliminary data.</text>
</comment>
<dbReference type="Proteomes" id="UP000315525">
    <property type="component" value="Unassembled WGS sequence"/>
</dbReference>
<gene>
    <name evidence="1" type="ORF">E3J62_05095</name>
</gene>
<protein>
    <submittedName>
        <fullName evidence="1">Uncharacterized protein</fullName>
    </submittedName>
</protein>
<accession>A0A523UVA8</accession>
<sequence>MKKEKIPIEELTVLVERMRSAVDGSPSGSGSSDRLRKCSVDEVLAILRSACSVRAEDELDPRPKRPSEYFDIALGALGKSGNSPSEEEGMLRLIFEMGK</sequence>
<name>A0A523UVA8_UNCT6</name>
<dbReference type="AlphaFoldDB" id="A0A523UVA8"/>
<reference evidence="1 2" key="1">
    <citation type="submission" date="2019-03" db="EMBL/GenBank/DDBJ databases">
        <title>Metabolic potential of uncultured bacteria and archaea associated with petroleum seepage in deep-sea sediments.</title>
        <authorList>
            <person name="Dong X."/>
            <person name="Hubert C."/>
        </authorList>
    </citation>
    <scope>NUCLEOTIDE SEQUENCE [LARGE SCALE GENOMIC DNA]</scope>
    <source>
        <strain evidence="1">E44_bin18</strain>
    </source>
</reference>
<proteinExistence type="predicted"/>
<feature type="non-terminal residue" evidence="1">
    <location>
        <position position="99"/>
    </location>
</feature>
<evidence type="ECO:0000313" key="1">
    <source>
        <dbReference type="EMBL" id="TET46221.1"/>
    </source>
</evidence>